<evidence type="ECO:0000313" key="1">
    <source>
        <dbReference type="EMBL" id="KAJ7543319.1"/>
    </source>
</evidence>
<proteinExistence type="predicted"/>
<comment type="caution">
    <text evidence="1">The sequence shown here is derived from an EMBL/GenBank/DDBJ whole genome shotgun (WGS) entry which is preliminary data.</text>
</comment>
<dbReference type="EMBL" id="CM055100">
    <property type="protein sequence ID" value="KAJ7543319.1"/>
    <property type="molecule type" value="Genomic_DNA"/>
</dbReference>
<sequence>MGTEMRVGADGVAVITLKNPPVNALSKPVLRDLRANFEEATRRDDVKALVLIGAGGKFCGGADISEFKEHHKHEGAVVHRERISVDLMTHLIEDAKKPSVAAIEGLALGGGLELAMCCSARVAAPTALLGLPEQQLGIIPGYGGTQRLPRLIGLLKAIQMILLSKPVTSVEGKDLGLVDAIAMQGDLLDAARAWALDIARGQRPWLSSLHRTDKLEPLREARTILKAARNQVRKASPNVRYPHICLDAIEAGVVAGGCAGLLKEEKAAMEVMTSDTSKALVHVFFAQRATSKVPGVTDISLKPKAIKKVAVVGGGFIGSGIVTMLILRNIPVLLKEVDSNALVMSFDKIKANLHDHVKKEKLPKEKFDKTFSLVKGVLDYNDFKTVDLVIEAVIEDVAHKQQIFQDLEIVCAPTCILATSTSTIGLKVVGATTDFLGRIVGLHFFGPADEMPLLEIVRADETSPQVVFDSIHFGKILKKVPVVVSNCTGSAVNRILFMFFQAALFLVDLGLDPYQIDGVVDVFGMPKGPFRLLDFVGLKLGVQIGLKYSKDYPDHTYVSNLILSLVEDGHLGTSSGQGFYLYDHKGKAQHYKEVKTYMANSRQFSNLLPQKEATIITDKDILEMVLFPVVNEACRLLHEKITIKASDVDIASIVGLGFPPYRGGLIFWADSIGANYVYSKLSQWAVTFGTFFKPSSFLEERANEGTPLGTIVQDSKSRL</sequence>
<evidence type="ECO:0000313" key="2">
    <source>
        <dbReference type="Proteomes" id="UP001162992"/>
    </source>
</evidence>
<dbReference type="Proteomes" id="UP001162992">
    <property type="component" value="Chromosome 9"/>
</dbReference>
<protein>
    <submittedName>
        <fullName evidence="1">Uncharacterized protein</fullName>
    </submittedName>
</protein>
<accession>A0ACC2CMV9</accession>
<keyword evidence="2" id="KW-1185">Reference proteome</keyword>
<gene>
    <name evidence="1" type="ORF">O6H91_09G032900</name>
</gene>
<reference evidence="2" key="1">
    <citation type="journal article" date="2024" name="Proc. Natl. Acad. Sci. U.S.A.">
        <title>Extraordinary preservation of gene collinearity over three hundred million years revealed in homosporous lycophytes.</title>
        <authorList>
            <person name="Li C."/>
            <person name="Wickell D."/>
            <person name="Kuo L.Y."/>
            <person name="Chen X."/>
            <person name="Nie B."/>
            <person name="Liao X."/>
            <person name="Peng D."/>
            <person name="Ji J."/>
            <person name="Jenkins J."/>
            <person name="Williams M."/>
            <person name="Shu S."/>
            <person name="Plott C."/>
            <person name="Barry K."/>
            <person name="Rajasekar S."/>
            <person name="Grimwood J."/>
            <person name="Han X."/>
            <person name="Sun S."/>
            <person name="Hou Z."/>
            <person name="He W."/>
            <person name="Dai G."/>
            <person name="Sun C."/>
            <person name="Schmutz J."/>
            <person name="Leebens-Mack J.H."/>
            <person name="Li F.W."/>
            <person name="Wang L."/>
        </authorList>
    </citation>
    <scope>NUCLEOTIDE SEQUENCE [LARGE SCALE GENOMIC DNA]</scope>
    <source>
        <strain evidence="2">cv. PW_Plant_1</strain>
    </source>
</reference>
<name>A0ACC2CMV9_DIPCM</name>
<organism evidence="1 2">
    <name type="scientific">Diphasiastrum complanatum</name>
    <name type="common">Issler's clubmoss</name>
    <name type="synonym">Lycopodium complanatum</name>
    <dbReference type="NCBI Taxonomy" id="34168"/>
    <lineage>
        <taxon>Eukaryota</taxon>
        <taxon>Viridiplantae</taxon>
        <taxon>Streptophyta</taxon>
        <taxon>Embryophyta</taxon>
        <taxon>Tracheophyta</taxon>
        <taxon>Lycopodiopsida</taxon>
        <taxon>Lycopodiales</taxon>
        <taxon>Lycopodiaceae</taxon>
        <taxon>Lycopodioideae</taxon>
        <taxon>Diphasiastrum</taxon>
    </lineage>
</organism>